<accession>A0ABY4WIB8</accession>
<dbReference type="InterPro" id="IPR015943">
    <property type="entry name" value="WD40/YVTN_repeat-like_dom_sf"/>
</dbReference>
<gene>
    <name evidence="1" type="ORF">NDK47_03860</name>
</gene>
<protein>
    <recommendedName>
        <fullName evidence="3">Photosynthesis system II assembly factor Ycf48/Hcf136-like domain-containing protein</fullName>
    </recommendedName>
</protein>
<evidence type="ECO:0000313" key="2">
    <source>
        <dbReference type="Proteomes" id="UP001056500"/>
    </source>
</evidence>
<dbReference type="Proteomes" id="UP001056500">
    <property type="component" value="Chromosome"/>
</dbReference>
<evidence type="ECO:0000313" key="1">
    <source>
        <dbReference type="EMBL" id="USG66449.1"/>
    </source>
</evidence>
<sequence>MKGLLQWGMILMAWVLLAGCSESGRNKPAPPPVTAASSTGDLTYRDVLQLGGVIHNVSMTSDAQQIWVGTHAGLYSSAGGGLWGLLSPQLEQQDVTGWFVDPKNADLIFAAGKNGVLSSNDRGQSWTQLGKGLPKSAEIRSFAGTREGEQLRLFAFVAGEGIYQSSDAGGEWKLWLPLDQEVYAMDFDPVENRLYVAAQFSLLYHEDGEWKTEVVPDVQQVYSLSVDSQGILAVATDQGIMEKVNGEWKQLDARSPETLIVIAPGAGKYQWVGIGESAFVYTLSDDKWKKWN</sequence>
<dbReference type="Gene3D" id="2.130.10.10">
    <property type="entry name" value="YVTN repeat-like/Quinoprotein amine dehydrogenase"/>
    <property type="match status" value="1"/>
</dbReference>
<organism evidence="1 2">
    <name type="scientific">Brevibacillus ruminantium</name>
    <dbReference type="NCBI Taxonomy" id="2950604"/>
    <lineage>
        <taxon>Bacteria</taxon>
        <taxon>Bacillati</taxon>
        <taxon>Bacillota</taxon>
        <taxon>Bacilli</taxon>
        <taxon>Bacillales</taxon>
        <taxon>Paenibacillaceae</taxon>
        <taxon>Brevibacillus</taxon>
    </lineage>
</organism>
<dbReference type="RefSeq" id="WP_251873598.1">
    <property type="nucleotide sequence ID" value="NZ_CP098755.1"/>
</dbReference>
<dbReference type="SUPFAM" id="SSF110296">
    <property type="entry name" value="Oligoxyloglucan reducing end-specific cellobiohydrolase"/>
    <property type="match status" value="1"/>
</dbReference>
<name>A0ABY4WIB8_9BACL</name>
<evidence type="ECO:0008006" key="3">
    <source>
        <dbReference type="Google" id="ProtNLM"/>
    </source>
</evidence>
<dbReference type="PROSITE" id="PS51257">
    <property type="entry name" value="PROKAR_LIPOPROTEIN"/>
    <property type="match status" value="1"/>
</dbReference>
<keyword evidence="2" id="KW-1185">Reference proteome</keyword>
<reference evidence="1" key="1">
    <citation type="submission" date="2022-06" db="EMBL/GenBank/DDBJ databases">
        <title>Genome sequencing of Brevibacillus sp. BB3-R1.</title>
        <authorList>
            <person name="Heo J."/>
            <person name="Lee D."/>
            <person name="Won M."/>
            <person name="Han B.-H."/>
            <person name="Hong S.-B."/>
            <person name="Kwon S.-W."/>
        </authorList>
    </citation>
    <scope>NUCLEOTIDE SEQUENCE</scope>
    <source>
        <strain evidence="1">BB3-R1</strain>
    </source>
</reference>
<proteinExistence type="predicted"/>
<dbReference type="EMBL" id="CP098755">
    <property type="protein sequence ID" value="USG66449.1"/>
    <property type="molecule type" value="Genomic_DNA"/>
</dbReference>